<dbReference type="NCBIfam" id="TIGR00254">
    <property type="entry name" value="GGDEF"/>
    <property type="match status" value="1"/>
</dbReference>
<dbReference type="PANTHER" id="PTHR46663">
    <property type="entry name" value="DIGUANYLATE CYCLASE DGCT-RELATED"/>
    <property type="match status" value="1"/>
</dbReference>
<dbReference type="AlphaFoldDB" id="A0A231UWL5"/>
<dbReference type="InterPro" id="IPR013656">
    <property type="entry name" value="PAS_4"/>
</dbReference>
<dbReference type="InterPro" id="IPR000700">
    <property type="entry name" value="PAS-assoc_C"/>
</dbReference>
<dbReference type="PANTHER" id="PTHR46663:SF4">
    <property type="entry name" value="DIGUANYLATE CYCLASE DGCT-RELATED"/>
    <property type="match status" value="1"/>
</dbReference>
<dbReference type="SUPFAM" id="SSF55785">
    <property type="entry name" value="PYP-like sensor domain (PAS domain)"/>
    <property type="match status" value="2"/>
</dbReference>
<dbReference type="PROSITE" id="PS50113">
    <property type="entry name" value="PAC"/>
    <property type="match status" value="1"/>
</dbReference>
<dbReference type="FunFam" id="3.30.70.270:FF:000001">
    <property type="entry name" value="Diguanylate cyclase domain protein"/>
    <property type="match status" value="1"/>
</dbReference>
<dbReference type="SUPFAM" id="SSF55073">
    <property type="entry name" value="Nucleotide cyclase"/>
    <property type="match status" value="1"/>
</dbReference>
<dbReference type="InterPro" id="IPR029787">
    <property type="entry name" value="Nucleotide_cyclase"/>
</dbReference>
<comment type="caution">
    <text evidence="3">The sequence shown here is derived from an EMBL/GenBank/DDBJ whole genome shotgun (WGS) entry which is preliminary data.</text>
</comment>
<dbReference type="RefSeq" id="WP_094077172.1">
    <property type="nucleotide sequence ID" value="NZ_NBYO01000002.1"/>
</dbReference>
<dbReference type="CDD" id="cd01949">
    <property type="entry name" value="GGDEF"/>
    <property type="match status" value="1"/>
</dbReference>
<proteinExistence type="predicted"/>
<dbReference type="Gene3D" id="3.30.450.20">
    <property type="entry name" value="PAS domain"/>
    <property type="match status" value="2"/>
</dbReference>
<dbReference type="InterPro" id="IPR043128">
    <property type="entry name" value="Rev_trsase/Diguanyl_cyclase"/>
</dbReference>
<evidence type="ECO:0000313" key="4">
    <source>
        <dbReference type="Proteomes" id="UP000215405"/>
    </source>
</evidence>
<feature type="domain" description="PAC" evidence="1">
    <location>
        <begin position="199"/>
        <end position="251"/>
    </location>
</feature>
<dbReference type="Pfam" id="PF00990">
    <property type="entry name" value="GGDEF"/>
    <property type="match status" value="1"/>
</dbReference>
<feature type="domain" description="GGDEF" evidence="2">
    <location>
        <begin position="281"/>
        <end position="416"/>
    </location>
</feature>
<dbReference type="PROSITE" id="PS50887">
    <property type="entry name" value="GGDEF"/>
    <property type="match status" value="1"/>
</dbReference>
<dbReference type="Proteomes" id="UP000215405">
    <property type="component" value="Unassembled WGS sequence"/>
</dbReference>
<evidence type="ECO:0000259" key="2">
    <source>
        <dbReference type="PROSITE" id="PS50887"/>
    </source>
</evidence>
<gene>
    <name evidence="3" type="ORF">B7H23_09370</name>
</gene>
<name>A0A231UWL5_9HYPH</name>
<dbReference type="Gene3D" id="3.30.70.270">
    <property type="match status" value="1"/>
</dbReference>
<dbReference type="Pfam" id="PF08448">
    <property type="entry name" value="PAS_4"/>
    <property type="match status" value="1"/>
</dbReference>
<dbReference type="InterPro" id="IPR000160">
    <property type="entry name" value="GGDEF_dom"/>
</dbReference>
<accession>A0A231UWL5</accession>
<dbReference type="SMART" id="SM00267">
    <property type="entry name" value="GGDEF"/>
    <property type="match status" value="1"/>
</dbReference>
<evidence type="ECO:0000313" key="3">
    <source>
        <dbReference type="EMBL" id="OXT00343.1"/>
    </source>
</evidence>
<dbReference type="EMBL" id="NBYO01000002">
    <property type="protein sequence ID" value="OXT00343.1"/>
    <property type="molecule type" value="Genomic_DNA"/>
</dbReference>
<dbReference type="InterPro" id="IPR052163">
    <property type="entry name" value="DGC-Regulatory_Protein"/>
</dbReference>
<dbReference type="GO" id="GO:0003824">
    <property type="term" value="F:catalytic activity"/>
    <property type="evidence" value="ECO:0007669"/>
    <property type="project" value="UniProtKB-ARBA"/>
</dbReference>
<reference evidence="4" key="1">
    <citation type="journal article" date="2017" name="Int. J. Syst. Evol. Microbiol.">
        <title>Notoacmeibacter marinus gen. nov., sp. nov., isolated from the gut of a limpet and proposal of Notoacmeibacteraceae fam. nov. in the order Rhizobiales of the class Alphaproteobacteria.</title>
        <authorList>
            <person name="Huang Z."/>
            <person name="Guo F."/>
            <person name="Lai Q."/>
        </authorList>
    </citation>
    <scope>NUCLEOTIDE SEQUENCE [LARGE SCALE GENOMIC DNA]</scope>
    <source>
        <strain evidence="4">XMTR2A4</strain>
    </source>
</reference>
<organism evidence="3 4">
    <name type="scientific">Notoacmeibacter marinus</name>
    <dbReference type="NCBI Taxonomy" id="1876515"/>
    <lineage>
        <taxon>Bacteria</taxon>
        <taxon>Pseudomonadati</taxon>
        <taxon>Pseudomonadota</taxon>
        <taxon>Alphaproteobacteria</taxon>
        <taxon>Hyphomicrobiales</taxon>
        <taxon>Notoacmeibacteraceae</taxon>
        <taxon>Notoacmeibacter</taxon>
    </lineage>
</organism>
<sequence length="416" mass="45598">MIDIEMLGVPASLVAVQEDGSVRYVGLNSLVENMLGIEASNFVGKTPKDAWPGAPGEQIASKYQTCLNGGKMTSFTDERGSEANPTYLNITMTPLREAGSSDVSHVVTVFQDVTEVMKQKRALRDANTRLELALDVVDGAFWHLDVPSGEFTASKGLALLADSDPSEPFSGDQWMALVNPSDECAAGLDTLLSGEVDSMITYYRINTLADETRWMRCRRKTVKDENGEVTAVCGVTVDVTNEKLREHELEQKSQRDPLTDLCNMRVFDTKIDQLAGKAGGQPFSVAIIDLNDFKPINDNYGHLVGDAVLKEFARRLRESCRSTDIACRVGGDEFAVILPNSGIEQAAAVAERLTQSLNQPFQHGGRSIRISASVGYAEFDDFDNVPAMLQAADTMMYEQKRNKPRILPFGPMKLTA</sequence>
<protein>
    <recommendedName>
        <fullName evidence="5">Diguanylate cyclase</fullName>
    </recommendedName>
</protein>
<evidence type="ECO:0000259" key="1">
    <source>
        <dbReference type="PROSITE" id="PS50113"/>
    </source>
</evidence>
<dbReference type="InterPro" id="IPR035965">
    <property type="entry name" value="PAS-like_dom_sf"/>
</dbReference>
<keyword evidence="4" id="KW-1185">Reference proteome</keyword>
<evidence type="ECO:0008006" key="5">
    <source>
        <dbReference type="Google" id="ProtNLM"/>
    </source>
</evidence>